<keyword evidence="2" id="KW-0805">Transcription regulation</keyword>
<proteinExistence type="predicted"/>
<dbReference type="Gene3D" id="3.40.50.2300">
    <property type="match status" value="2"/>
</dbReference>
<dbReference type="CDD" id="cd06267">
    <property type="entry name" value="PBP1_LacI_sugar_binding-like"/>
    <property type="match status" value="1"/>
</dbReference>
<evidence type="ECO:0000259" key="5">
    <source>
        <dbReference type="PROSITE" id="PS50932"/>
    </source>
</evidence>
<dbReference type="CDD" id="cd01392">
    <property type="entry name" value="HTH_LacI"/>
    <property type="match status" value="1"/>
</dbReference>
<sequence>MQQIAVMTGYSVSTVSRVLAGKSNTSPQARSAILRSAQEFGVLDELISGRLLINGVIIFAPDRAFNSRDDTFYNEVIKGIVEAIAPHDIYIRYCGLEEQQADLKLFLKKASDSNINAMIIIGVDDPTIHKLAATLNKPCILINTTDREMLLDNVSPDHRAIGFSAARHLYQQGHRRLLCLTSLRRDTMVSRLEGVKEAARYFHAPFDEALNLVVTEGFGAVESEAALERWFSQHSQEQWPTAILCAGVFMAKGAQQVLQRRNLTVAQDVSLMVTDFSWTLSEPFSPALTAIQVPCRELGIEAVHLLQNRITRPHTPVFNLMLQGRLLVRDSVIRTTRSIPREHA</sequence>
<evidence type="ECO:0000256" key="2">
    <source>
        <dbReference type="ARBA" id="ARBA00023015"/>
    </source>
</evidence>
<keyword evidence="3" id="KW-0238">DNA-binding</keyword>
<organism evidence="6 7">
    <name type="scientific">Buttiauxella ferragutiae ATCC 51602</name>
    <dbReference type="NCBI Taxonomy" id="1354252"/>
    <lineage>
        <taxon>Bacteria</taxon>
        <taxon>Pseudomonadati</taxon>
        <taxon>Pseudomonadota</taxon>
        <taxon>Gammaproteobacteria</taxon>
        <taxon>Enterobacterales</taxon>
        <taxon>Enterobacteriaceae</taxon>
        <taxon>Buttiauxella</taxon>
    </lineage>
</organism>
<feature type="domain" description="HTH lacI-type" evidence="5">
    <location>
        <begin position="1"/>
        <end position="41"/>
    </location>
</feature>
<dbReference type="PANTHER" id="PTHR30146">
    <property type="entry name" value="LACI-RELATED TRANSCRIPTIONAL REPRESSOR"/>
    <property type="match status" value="1"/>
</dbReference>
<dbReference type="InterPro" id="IPR028082">
    <property type="entry name" value="Peripla_BP_I"/>
</dbReference>
<accession>A0ABX2WDY2</accession>
<gene>
    <name evidence="6" type="ORF">M976_00413</name>
</gene>
<dbReference type="SUPFAM" id="SSF47413">
    <property type="entry name" value="lambda repressor-like DNA-binding domains"/>
    <property type="match status" value="1"/>
</dbReference>
<dbReference type="PROSITE" id="PS50932">
    <property type="entry name" value="HTH_LACI_2"/>
    <property type="match status" value="1"/>
</dbReference>
<evidence type="ECO:0000256" key="1">
    <source>
        <dbReference type="ARBA" id="ARBA00022491"/>
    </source>
</evidence>
<dbReference type="InterPro" id="IPR046335">
    <property type="entry name" value="LacI/GalR-like_sensor"/>
</dbReference>
<dbReference type="Proteomes" id="UP000078407">
    <property type="component" value="Unassembled WGS sequence"/>
</dbReference>
<name>A0ABX2WDY2_9ENTR</name>
<dbReference type="SUPFAM" id="SSF53822">
    <property type="entry name" value="Periplasmic binding protein-like I"/>
    <property type="match status" value="1"/>
</dbReference>
<protein>
    <recommendedName>
        <fullName evidence="5">HTH lacI-type domain-containing protein</fullName>
    </recommendedName>
</protein>
<keyword evidence="1" id="KW-0678">Repressor</keyword>
<dbReference type="EMBL" id="LXEQ01000003">
    <property type="protein sequence ID" value="OAT33135.1"/>
    <property type="molecule type" value="Genomic_DNA"/>
</dbReference>
<evidence type="ECO:0000313" key="6">
    <source>
        <dbReference type="EMBL" id="OAT33135.1"/>
    </source>
</evidence>
<dbReference type="InterPro" id="IPR010982">
    <property type="entry name" value="Lambda_DNA-bd_dom_sf"/>
</dbReference>
<dbReference type="PANTHER" id="PTHR30146:SF151">
    <property type="entry name" value="HTH-TYPE TRANSCRIPTIONAL REPRESSOR CYTR"/>
    <property type="match status" value="1"/>
</dbReference>
<dbReference type="Pfam" id="PF13377">
    <property type="entry name" value="Peripla_BP_3"/>
    <property type="match status" value="1"/>
</dbReference>
<evidence type="ECO:0000256" key="4">
    <source>
        <dbReference type="ARBA" id="ARBA00023163"/>
    </source>
</evidence>
<keyword evidence="7" id="KW-1185">Reference proteome</keyword>
<reference evidence="6 7" key="1">
    <citation type="submission" date="2016-04" db="EMBL/GenBank/DDBJ databases">
        <title>ATOL: Assembling a taxonomically balanced genome-scale reconstruction of the evolutionary history of the Enterobacteriaceae.</title>
        <authorList>
            <person name="Plunkett G.III."/>
            <person name="Neeno-Eckwall E.C."/>
            <person name="Glasner J.D."/>
            <person name="Perna N.T."/>
        </authorList>
    </citation>
    <scope>NUCLEOTIDE SEQUENCE [LARGE SCALE GENOMIC DNA]</scope>
    <source>
        <strain evidence="6 7">ATCC 51602</strain>
    </source>
</reference>
<evidence type="ECO:0000256" key="3">
    <source>
        <dbReference type="ARBA" id="ARBA00023125"/>
    </source>
</evidence>
<evidence type="ECO:0000313" key="7">
    <source>
        <dbReference type="Proteomes" id="UP000078407"/>
    </source>
</evidence>
<keyword evidence="4" id="KW-0804">Transcription</keyword>
<dbReference type="Gene3D" id="1.10.260.40">
    <property type="entry name" value="lambda repressor-like DNA-binding domains"/>
    <property type="match status" value="1"/>
</dbReference>
<dbReference type="InterPro" id="IPR000843">
    <property type="entry name" value="HTH_LacI"/>
</dbReference>
<comment type="caution">
    <text evidence="6">The sequence shown here is derived from an EMBL/GenBank/DDBJ whole genome shotgun (WGS) entry which is preliminary data.</text>
</comment>